<feature type="binding site" evidence="5">
    <location>
        <position position="308"/>
    </location>
    <ligand>
        <name>S-adenosyl-L-methionine</name>
        <dbReference type="ChEBI" id="CHEBI:59789"/>
    </ligand>
</feature>
<keyword evidence="4 5" id="KW-0694">RNA-binding</keyword>
<feature type="compositionally biased region" description="Basic and acidic residues" evidence="6">
    <location>
        <begin position="452"/>
        <end position="472"/>
    </location>
</feature>
<dbReference type="InterPro" id="IPR001678">
    <property type="entry name" value="MeTrfase_RsmB-F_NOP2_dom"/>
</dbReference>
<evidence type="ECO:0000259" key="7">
    <source>
        <dbReference type="PROSITE" id="PS51686"/>
    </source>
</evidence>
<evidence type="ECO:0000313" key="8">
    <source>
        <dbReference type="EMBL" id="CAL7940076.1"/>
    </source>
</evidence>
<keyword evidence="2 5" id="KW-0808">Transferase</keyword>
<feature type="region of interest" description="Disordered" evidence="6">
    <location>
        <begin position="522"/>
        <end position="585"/>
    </location>
</feature>
<feature type="compositionally biased region" description="Basic and acidic residues" evidence="6">
    <location>
        <begin position="536"/>
        <end position="550"/>
    </location>
</feature>
<dbReference type="Pfam" id="PF01189">
    <property type="entry name" value="Methyltr_RsmB-F"/>
    <property type="match status" value="1"/>
</dbReference>
<reference evidence="8 9" key="1">
    <citation type="submission" date="2024-08" db="EMBL/GenBank/DDBJ databases">
        <authorList>
            <person name="Will J Nash"/>
            <person name="Angela Man"/>
            <person name="Seanna McTaggart"/>
            <person name="Kendall Baker"/>
            <person name="Tom Barker"/>
            <person name="Leah Catchpole"/>
            <person name="Alex Durrant"/>
            <person name="Karim Gharbi"/>
            <person name="Naomi Irish"/>
            <person name="Gemy Kaithakottil"/>
            <person name="Debby Ku"/>
            <person name="Aaliyah Providence"/>
            <person name="Felix Shaw"/>
            <person name="David Swarbreck"/>
            <person name="Chris Watkins"/>
            <person name="Ann M. McCartney"/>
            <person name="Giulio Formenti"/>
            <person name="Alice Mouton"/>
            <person name="Noel Vella"/>
            <person name="Bjorn M von Reumont"/>
            <person name="Adriana Vella"/>
            <person name="Wilfried Haerty"/>
        </authorList>
    </citation>
    <scope>NUCLEOTIDE SEQUENCE [LARGE SCALE GENOMIC DNA]</scope>
</reference>
<evidence type="ECO:0000256" key="5">
    <source>
        <dbReference type="PROSITE-ProRule" id="PRU01023"/>
    </source>
</evidence>
<dbReference type="Gene3D" id="3.30.70.1170">
    <property type="entry name" value="Sun protein, domain 3"/>
    <property type="match status" value="1"/>
</dbReference>
<name>A0ABP1NGC7_XYLVO</name>
<evidence type="ECO:0000313" key="9">
    <source>
        <dbReference type="Proteomes" id="UP001642520"/>
    </source>
</evidence>
<evidence type="ECO:0000256" key="1">
    <source>
        <dbReference type="ARBA" id="ARBA00022603"/>
    </source>
</evidence>
<dbReference type="Gene3D" id="3.40.50.150">
    <property type="entry name" value="Vaccinia Virus protein VP39"/>
    <property type="match status" value="1"/>
</dbReference>
<sequence>MTTGFVHSVKVPRLYKSAAKIVENVREKGGSLKKLIYDKKHPNVSALYSLCVNTLKKEQQLDYLIKKINLLVNEPRLDPWLAKVLITELLWGKKVLKSECKPVQTIVAYEQKFKEALSNSSEIEALQTPNTTVTKPRYVRINTILLALKKGISYFQEEGWSLKPKCSSYIEHLNVVKSLQKPYFLQDFHIPELLVFPPNTNFHDHPRYKNGEIVLQDKASCLPSQLLNPPLRSIVLDMCAAPGMKSSHVAALMRNTGKVYAVEVDKKRYETLCEQLKLTCASCVETINKDALTLEADEYRNVEYILVDPTCSGSGMLDRQIIYGKEKCNPKRLKQLQAFQVFLLRYALLNFPNVKKVVYSTCSTNPEENEQVIDEVLENIQDAYKLAPVKQLLNQGWLNFSSKVYKCSDKCLYANSDIDLCNGFFVAVFERNFDVPLPEYKRKGNPTLYSEKIKSETRRKIKNPKVEKPIETRKRKKRGSKTNTNTRTLKNQETPENGKMNTSFLNTSSESIKIIDEIENINSSSQNNEDESPQQNHEHESDNDVKEPVVKKRKKVVHKVMKLSKGRRLTGHKELKLQKKKRKTL</sequence>
<evidence type="ECO:0000256" key="4">
    <source>
        <dbReference type="ARBA" id="ARBA00022884"/>
    </source>
</evidence>
<keyword evidence="1 5" id="KW-0489">Methyltransferase</keyword>
<keyword evidence="3 5" id="KW-0949">S-adenosyl-L-methionine</keyword>
<dbReference type="EMBL" id="CAXAJV020001290">
    <property type="protein sequence ID" value="CAL7940076.1"/>
    <property type="molecule type" value="Genomic_DNA"/>
</dbReference>
<comment type="similarity">
    <text evidence="5">Belongs to the class I-like SAM-binding methyltransferase superfamily. RsmB/NOP family.</text>
</comment>
<dbReference type="Pfam" id="PF21153">
    <property type="entry name" value="NSUN5_N"/>
    <property type="match status" value="1"/>
</dbReference>
<dbReference type="InterPro" id="IPR023267">
    <property type="entry name" value="RCMT"/>
</dbReference>
<dbReference type="PANTHER" id="PTHR22807">
    <property type="entry name" value="NOP2 YEAST -RELATED NOL1/NOP2/FMU SUN DOMAIN-CONTAINING"/>
    <property type="match status" value="1"/>
</dbReference>
<dbReference type="InterPro" id="IPR048889">
    <property type="entry name" value="NSUN5_RCM1_N"/>
</dbReference>
<feature type="compositionally biased region" description="Basic residues" evidence="6">
    <location>
        <begin position="551"/>
        <end position="570"/>
    </location>
</feature>
<dbReference type="InterPro" id="IPR049561">
    <property type="entry name" value="NSUN5_7_fdxn-like"/>
</dbReference>
<keyword evidence="9" id="KW-1185">Reference proteome</keyword>
<feature type="compositionally biased region" description="Polar residues" evidence="6">
    <location>
        <begin position="481"/>
        <end position="504"/>
    </location>
</feature>
<organism evidence="8 9">
    <name type="scientific">Xylocopa violacea</name>
    <name type="common">Violet carpenter bee</name>
    <name type="synonym">Apis violacea</name>
    <dbReference type="NCBI Taxonomy" id="135666"/>
    <lineage>
        <taxon>Eukaryota</taxon>
        <taxon>Metazoa</taxon>
        <taxon>Ecdysozoa</taxon>
        <taxon>Arthropoda</taxon>
        <taxon>Hexapoda</taxon>
        <taxon>Insecta</taxon>
        <taxon>Pterygota</taxon>
        <taxon>Neoptera</taxon>
        <taxon>Endopterygota</taxon>
        <taxon>Hymenoptera</taxon>
        <taxon>Apocrita</taxon>
        <taxon>Aculeata</taxon>
        <taxon>Apoidea</taxon>
        <taxon>Anthophila</taxon>
        <taxon>Apidae</taxon>
        <taxon>Xylocopa</taxon>
        <taxon>Xylocopa</taxon>
    </lineage>
</organism>
<evidence type="ECO:0000256" key="3">
    <source>
        <dbReference type="ARBA" id="ARBA00022691"/>
    </source>
</evidence>
<feature type="domain" description="SAM-dependent MTase RsmB/NOP-type" evidence="7">
    <location>
        <begin position="127"/>
        <end position="432"/>
    </location>
</feature>
<comment type="caution">
    <text evidence="5">Lacks conserved residue(s) required for the propagation of feature annotation.</text>
</comment>
<dbReference type="PRINTS" id="PR02008">
    <property type="entry name" value="RCMTFAMILY"/>
</dbReference>
<protein>
    <recommendedName>
        <fullName evidence="7">SAM-dependent MTase RsmB/NOP-type domain-containing protein</fullName>
    </recommendedName>
</protein>
<dbReference type="InterPro" id="IPR029063">
    <property type="entry name" value="SAM-dependent_MTases_sf"/>
</dbReference>
<evidence type="ECO:0000256" key="2">
    <source>
        <dbReference type="ARBA" id="ARBA00022679"/>
    </source>
</evidence>
<feature type="binding site" evidence="5">
    <location>
        <position position="263"/>
    </location>
    <ligand>
        <name>S-adenosyl-L-methionine</name>
        <dbReference type="ChEBI" id="CHEBI:59789"/>
    </ligand>
</feature>
<accession>A0ABP1NGC7</accession>
<feature type="active site" description="Nucleophile" evidence="5">
    <location>
        <position position="362"/>
    </location>
</feature>
<dbReference type="CDD" id="cd02440">
    <property type="entry name" value="AdoMet_MTases"/>
    <property type="match status" value="1"/>
</dbReference>
<dbReference type="Pfam" id="PF21148">
    <property type="entry name" value="NSUN5_fdxn-like"/>
    <property type="match status" value="1"/>
</dbReference>
<feature type="region of interest" description="Disordered" evidence="6">
    <location>
        <begin position="452"/>
        <end position="504"/>
    </location>
</feature>
<dbReference type="Proteomes" id="UP001642520">
    <property type="component" value="Unassembled WGS sequence"/>
</dbReference>
<dbReference type="PANTHER" id="PTHR22807:SF4">
    <property type="entry name" value="28S RRNA (CYTOSINE-C(5))-METHYLTRANSFERASE"/>
    <property type="match status" value="1"/>
</dbReference>
<proteinExistence type="inferred from homology"/>
<comment type="caution">
    <text evidence="8">The sequence shown here is derived from an EMBL/GenBank/DDBJ whole genome shotgun (WGS) entry which is preliminary data.</text>
</comment>
<gene>
    <name evidence="8" type="ORF">XYLVIOL_LOCUS4292</name>
</gene>
<evidence type="ECO:0000256" key="6">
    <source>
        <dbReference type="SAM" id="MobiDB-lite"/>
    </source>
</evidence>
<dbReference type="InterPro" id="IPR049560">
    <property type="entry name" value="MeTrfase_RsmB-F_NOP2_cat"/>
</dbReference>
<dbReference type="PROSITE" id="PS51686">
    <property type="entry name" value="SAM_MT_RSMB_NOP"/>
    <property type="match status" value="1"/>
</dbReference>
<feature type="binding site" evidence="5">
    <location>
        <position position="290"/>
    </location>
    <ligand>
        <name>S-adenosyl-L-methionine</name>
        <dbReference type="ChEBI" id="CHEBI:59789"/>
    </ligand>
</feature>
<dbReference type="SUPFAM" id="SSF53335">
    <property type="entry name" value="S-adenosyl-L-methionine-dependent methyltransferases"/>
    <property type="match status" value="1"/>
</dbReference>